<protein>
    <submittedName>
        <fullName evidence="2">Uncharacterized protein</fullName>
    </submittedName>
</protein>
<dbReference type="Proteomes" id="UP000800039">
    <property type="component" value="Unassembled WGS sequence"/>
</dbReference>
<gene>
    <name evidence="2" type="ORF">K460DRAFT_308170</name>
</gene>
<keyword evidence="1" id="KW-0472">Membrane</keyword>
<proteinExistence type="predicted"/>
<dbReference type="RefSeq" id="XP_040790757.1">
    <property type="nucleotide sequence ID" value="XM_040930098.1"/>
</dbReference>
<dbReference type="OrthoDB" id="3794897at2759"/>
<name>A0A9P4LBH4_9PLEO</name>
<organism evidence="2 3">
    <name type="scientific">Cucurbitaria berberidis CBS 394.84</name>
    <dbReference type="NCBI Taxonomy" id="1168544"/>
    <lineage>
        <taxon>Eukaryota</taxon>
        <taxon>Fungi</taxon>
        <taxon>Dikarya</taxon>
        <taxon>Ascomycota</taxon>
        <taxon>Pezizomycotina</taxon>
        <taxon>Dothideomycetes</taxon>
        <taxon>Pleosporomycetidae</taxon>
        <taxon>Pleosporales</taxon>
        <taxon>Pleosporineae</taxon>
        <taxon>Cucurbitariaceae</taxon>
        <taxon>Cucurbitaria</taxon>
    </lineage>
</organism>
<feature type="transmembrane region" description="Helical" evidence="1">
    <location>
        <begin position="22"/>
        <end position="42"/>
    </location>
</feature>
<keyword evidence="1" id="KW-1133">Transmembrane helix</keyword>
<evidence type="ECO:0000313" key="2">
    <source>
        <dbReference type="EMBL" id="KAF1848194.1"/>
    </source>
</evidence>
<dbReference type="AlphaFoldDB" id="A0A9P4LBH4"/>
<dbReference type="GeneID" id="63847350"/>
<comment type="caution">
    <text evidence="2">The sequence shown here is derived from an EMBL/GenBank/DDBJ whole genome shotgun (WGS) entry which is preliminary data.</text>
</comment>
<evidence type="ECO:0000256" key="1">
    <source>
        <dbReference type="SAM" id="Phobius"/>
    </source>
</evidence>
<sequence>MASNGTNILPASNTSPSWSKEAIFALATMFIMLMLSSIGLICKHQRRSIFQSFRWLNAIPHDEELAVIRQSPHSSGWVDILRVRQYQQESYTSILRMRRGPRTPPGLCQTRGRRT</sequence>
<keyword evidence="3" id="KW-1185">Reference proteome</keyword>
<accession>A0A9P4LBH4</accession>
<dbReference type="EMBL" id="ML976615">
    <property type="protein sequence ID" value="KAF1848194.1"/>
    <property type="molecule type" value="Genomic_DNA"/>
</dbReference>
<keyword evidence="1" id="KW-0812">Transmembrane</keyword>
<reference evidence="2" key="1">
    <citation type="submission" date="2020-01" db="EMBL/GenBank/DDBJ databases">
        <authorList>
            <consortium name="DOE Joint Genome Institute"/>
            <person name="Haridas S."/>
            <person name="Albert R."/>
            <person name="Binder M."/>
            <person name="Bloem J."/>
            <person name="Labutti K."/>
            <person name="Salamov A."/>
            <person name="Andreopoulos B."/>
            <person name="Baker S.E."/>
            <person name="Barry K."/>
            <person name="Bills G."/>
            <person name="Bluhm B.H."/>
            <person name="Cannon C."/>
            <person name="Castanera R."/>
            <person name="Culley D.E."/>
            <person name="Daum C."/>
            <person name="Ezra D."/>
            <person name="Gonzalez J.B."/>
            <person name="Henrissat B."/>
            <person name="Kuo A."/>
            <person name="Liang C."/>
            <person name="Lipzen A."/>
            <person name="Lutzoni F."/>
            <person name="Magnuson J."/>
            <person name="Mondo S."/>
            <person name="Nolan M."/>
            <person name="Ohm R."/>
            <person name="Pangilinan J."/>
            <person name="Park H.-J."/>
            <person name="Ramirez L."/>
            <person name="Alfaro M."/>
            <person name="Sun H."/>
            <person name="Tritt A."/>
            <person name="Yoshinaga Y."/>
            <person name="Zwiers L.-H."/>
            <person name="Turgeon B.G."/>
            <person name="Goodwin S.B."/>
            <person name="Spatafora J.W."/>
            <person name="Crous P.W."/>
            <person name="Grigoriev I.V."/>
        </authorList>
    </citation>
    <scope>NUCLEOTIDE SEQUENCE</scope>
    <source>
        <strain evidence="2">CBS 394.84</strain>
    </source>
</reference>
<evidence type="ECO:0000313" key="3">
    <source>
        <dbReference type="Proteomes" id="UP000800039"/>
    </source>
</evidence>